<evidence type="ECO:0000313" key="1">
    <source>
        <dbReference type="EMBL" id="OEV13796.1"/>
    </source>
</evidence>
<protein>
    <submittedName>
        <fullName evidence="1">Uncharacterized protein</fullName>
    </submittedName>
</protein>
<organism evidence="1 2">
    <name type="scientific">Streptomyces nanshensis</name>
    <dbReference type="NCBI Taxonomy" id="518642"/>
    <lineage>
        <taxon>Bacteria</taxon>
        <taxon>Bacillati</taxon>
        <taxon>Actinomycetota</taxon>
        <taxon>Actinomycetes</taxon>
        <taxon>Kitasatosporales</taxon>
        <taxon>Streptomycetaceae</taxon>
        <taxon>Streptomyces</taxon>
    </lineage>
</organism>
<name>A0A1E7LC83_9ACTN</name>
<dbReference type="Proteomes" id="UP000176005">
    <property type="component" value="Unassembled WGS sequence"/>
</dbReference>
<evidence type="ECO:0000313" key="2">
    <source>
        <dbReference type="Proteomes" id="UP000176005"/>
    </source>
</evidence>
<reference evidence="1 2" key="1">
    <citation type="journal article" date="2016" name="Front. Microbiol.">
        <title>Comparative Genomics Analysis of Streptomyces Species Reveals Their Adaptation to the Marine Environment and Their Diversity at the Genomic Level.</title>
        <authorList>
            <person name="Tian X."/>
            <person name="Zhang Z."/>
            <person name="Yang T."/>
            <person name="Chen M."/>
            <person name="Li J."/>
            <person name="Chen F."/>
            <person name="Yang J."/>
            <person name="Li W."/>
            <person name="Zhang B."/>
            <person name="Zhang Z."/>
            <person name="Wu J."/>
            <person name="Zhang C."/>
            <person name="Long L."/>
            <person name="Xiao J."/>
        </authorList>
    </citation>
    <scope>NUCLEOTIDE SEQUENCE [LARGE SCALE GENOMIC DNA]</scope>
    <source>
        <strain evidence="1 2">SCSIO 10429</strain>
    </source>
</reference>
<accession>A0A1E7LC83</accession>
<gene>
    <name evidence="1" type="ORF">AN218_01815</name>
</gene>
<proteinExistence type="predicted"/>
<sequence length="115" mass="12485">MLDIEADLPLTPQDERETTRLLALAESIPVDPADLDEDVHDAAARYASDECNDSAAVDNDEAADECYDEAGHQAAKINNGGLSSQVPYLVAQYGATRTEKIIRDTRPTPARPTTR</sequence>
<dbReference type="EMBL" id="LJGW01000039">
    <property type="protein sequence ID" value="OEV13796.1"/>
    <property type="molecule type" value="Genomic_DNA"/>
</dbReference>
<comment type="caution">
    <text evidence="1">The sequence shown here is derived from an EMBL/GenBank/DDBJ whole genome shotgun (WGS) entry which is preliminary data.</text>
</comment>
<dbReference type="AlphaFoldDB" id="A0A1E7LC83"/>
<keyword evidence="2" id="KW-1185">Reference proteome</keyword>
<dbReference type="RefSeq" id="WP_070014663.1">
    <property type="nucleotide sequence ID" value="NZ_LJGW01000039.1"/>
</dbReference>